<evidence type="ECO:0000313" key="7">
    <source>
        <dbReference type="WBParaSite" id="jg12744.1"/>
    </source>
</evidence>
<dbReference type="PANTHER" id="PTHR15407:SF28">
    <property type="entry name" value="RIBITOL-5-PHOSPHATE TRANSFERASE FKTN"/>
    <property type="match status" value="1"/>
</dbReference>
<dbReference type="Proteomes" id="UP000887574">
    <property type="component" value="Unplaced"/>
</dbReference>
<sequence>MKRSVPALFQHLFIIVKWLLFLIVSVPLFFYVWKCNFKESNAVLEDLTTDVYFDQNISIALLDGQVEQKAAADTIRHILVDQDCLSALLEKGTKSCNLSVVVATNQKKFLTKDADTLSMYKFIYFKEDNESKTVFINKDDGEVLALRSFATVPVYSSHIFNEELSKTVELKLEVPVDIPSFLREYKASHFLECKPTMSEDQMEARAAKANHKRKIPTNFSKKIAELLLILSYYSITGFLFNGSLLGWRRECSIIPHTKDVDIAIFAHQHSSALIADLRAGALPGYTLKEILGSIEDSLELKLKIDGVNVDVFYVYEETNRNVSYTAGFNSNNRKQLMWVYPKFRKVCSGLLHDQFVHLPCEVDSILEADYGPDWREDVDTSKFNCGVMKLIYFLFSLLLLVVLFVSQNLAISKQEWETPKFDQSSFKRREECRIFCDKYDEAHRHDKPETVQQRNEDRNKLDNLSITIRQFHFIINNLFKEKPLRKIKYLSIHFSKSIRVWFSHSGNIYGKYYALNTMLPYLSSKTNFVVSSHLTVFGNFYFPNASQLQLLAHLWKNSALAVQFDKDLLPRSSFEELFGQLFFSKSDLLSCDNETLYSCQTIVFLHAEKWLRVEDFVEFLHSIPQNNRETLKIRLHCSYSSEEEEEGWLVQLVRSFFKRFKQAKTAYAYQFILDCASDVVFANFKVTNEITDEELVFEEINDSYTIKRSKINYEKVTF</sequence>
<feature type="transmembrane region" description="Helical" evidence="5">
    <location>
        <begin position="390"/>
        <end position="411"/>
    </location>
</feature>
<evidence type="ECO:0000256" key="4">
    <source>
        <dbReference type="ARBA" id="ARBA00023136"/>
    </source>
</evidence>
<dbReference type="WBParaSite" id="jg12744.1">
    <property type="protein sequence ID" value="jg12744.1"/>
    <property type="gene ID" value="jg12744"/>
</dbReference>
<evidence type="ECO:0000256" key="5">
    <source>
        <dbReference type="SAM" id="Phobius"/>
    </source>
</evidence>
<name>A0A915CUH2_9BILA</name>
<protein>
    <submittedName>
        <fullName evidence="7">Fukutin</fullName>
    </submittedName>
</protein>
<comment type="subcellular location">
    <subcellularLocation>
        <location evidence="1">Membrane</location>
        <topology evidence="1">Single-pass membrane protein</topology>
    </subcellularLocation>
</comment>
<keyword evidence="6" id="KW-1185">Reference proteome</keyword>
<evidence type="ECO:0000313" key="6">
    <source>
        <dbReference type="Proteomes" id="UP000887574"/>
    </source>
</evidence>
<proteinExistence type="predicted"/>
<reference evidence="7" key="1">
    <citation type="submission" date="2022-11" db="UniProtKB">
        <authorList>
            <consortium name="WormBaseParasite"/>
        </authorList>
    </citation>
    <scope>IDENTIFICATION</scope>
</reference>
<accession>A0A915CUH2</accession>
<feature type="transmembrane region" description="Helical" evidence="5">
    <location>
        <begin position="12"/>
        <end position="33"/>
    </location>
</feature>
<dbReference type="PANTHER" id="PTHR15407">
    <property type="entry name" value="FUKUTIN-RELATED"/>
    <property type="match status" value="1"/>
</dbReference>
<dbReference type="GO" id="GO:0016020">
    <property type="term" value="C:membrane"/>
    <property type="evidence" value="ECO:0007669"/>
    <property type="project" value="UniProtKB-SubCell"/>
</dbReference>
<dbReference type="InterPro" id="IPR009644">
    <property type="entry name" value="FKTN/MNN4/W02B3.4-1"/>
</dbReference>
<evidence type="ECO:0000256" key="2">
    <source>
        <dbReference type="ARBA" id="ARBA00022692"/>
    </source>
</evidence>
<keyword evidence="3 5" id="KW-1133">Transmembrane helix</keyword>
<keyword evidence="4 5" id="KW-0472">Membrane</keyword>
<evidence type="ECO:0000256" key="3">
    <source>
        <dbReference type="ARBA" id="ARBA00022989"/>
    </source>
</evidence>
<evidence type="ECO:0000256" key="1">
    <source>
        <dbReference type="ARBA" id="ARBA00004167"/>
    </source>
</evidence>
<organism evidence="6 7">
    <name type="scientific">Ditylenchus dipsaci</name>
    <dbReference type="NCBI Taxonomy" id="166011"/>
    <lineage>
        <taxon>Eukaryota</taxon>
        <taxon>Metazoa</taxon>
        <taxon>Ecdysozoa</taxon>
        <taxon>Nematoda</taxon>
        <taxon>Chromadorea</taxon>
        <taxon>Rhabditida</taxon>
        <taxon>Tylenchina</taxon>
        <taxon>Tylenchomorpha</taxon>
        <taxon>Sphaerularioidea</taxon>
        <taxon>Anguinidae</taxon>
        <taxon>Anguininae</taxon>
        <taxon>Ditylenchus</taxon>
    </lineage>
</organism>
<keyword evidence="2 5" id="KW-0812">Transmembrane</keyword>
<dbReference type="AlphaFoldDB" id="A0A915CUH2"/>